<dbReference type="Proteomes" id="UP000324897">
    <property type="component" value="Chromosome 4"/>
</dbReference>
<dbReference type="PANTHER" id="PTHR31642:SF11">
    <property type="entry name" value="SHIKIMATE O-HYDROXYCINNAMOYLTRANSFERASE"/>
    <property type="match status" value="1"/>
</dbReference>
<proteinExistence type="inferred from homology"/>
<dbReference type="InterPro" id="IPR023213">
    <property type="entry name" value="CAT-like_dom_sf"/>
</dbReference>
<evidence type="ECO:0000313" key="5">
    <source>
        <dbReference type="Proteomes" id="UP000324897"/>
    </source>
</evidence>
<comment type="caution">
    <text evidence="4">The sequence shown here is derived from an EMBL/GenBank/DDBJ whole genome shotgun (WGS) entry which is preliminary data.</text>
</comment>
<gene>
    <name evidence="4" type="ORF">EJB05_12731</name>
</gene>
<dbReference type="AlphaFoldDB" id="A0A5J9VTV4"/>
<keyword evidence="2" id="KW-0808">Transferase</keyword>
<comment type="similarity">
    <text evidence="1">Belongs to the plant acyltransferase family.</text>
</comment>
<dbReference type="PANTHER" id="PTHR31642">
    <property type="entry name" value="TRICHOTHECENE 3-O-ACETYLTRANSFERASE"/>
    <property type="match status" value="1"/>
</dbReference>
<protein>
    <submittedName>
        <fullName evidence="4">Uncharacterized protein</fullName>
    </submittedName>
</protein>
<reference evidence="4 5" key="1">
    <citation type="journal article" date="2019" name="Sci. Rep.">
        <title>A high-quality genome of Eragrostis curvula grass provides insights into Poaceae evolution and supports new strategies to enhance forage quality.</title>
        <authorList>
            <person name="Carballo J."/>
            <person name="Santos B.A.C.M."/>
            <person name="Zappacosta D."/>
            <person name="Garbus I."/>
            <person name="Selva J.P."/>
            <person name="Gallo C.A."/>
            <person name="Diaz A."/>
            <person name="Albertini E."/>
            <person name="Caccamo M."/>
            <person name="Echenique V."/>
        </authorList>
    </citation>
    <scope>NUCLEOTIDE SEQUENCE [LARGE SCALE GENOMIC DNA]</scope>
    <source>
        <strain evidence="5">cv. Victoria</strain>
        <tissue evidence="4">Leaf</tissue>
    </source>
</reference>
<dbReference type="Gramene" id="TVU39318">
    <property type="protein sequence ID" value="TVU39318"/>
    <property type="gene ID" value="EJB05_12731"/>
</dbReference>
<evidence type="ECO:0000313" key="4">
    <source>
        <dbReference type="EMBL" id="TVU39318.1"/>
    </source>
</evidence>
<dbReference type="EMBL" id="RWGY01000007">
    <property type="protein sequence ID" value="TVU39318.1"/>
    <property type="molecule type" value="Genomic_DNA"/>
</dbReference>
<keyword evidence="5" id="KW-1185">Reference proteome</keyword>
<accession>A0A5J9VTV4</accession>
<keyword evidence="3" id="KW-0012">Acyltransferase</keyword>
<dbReference type="OrthoDB" id="1918817at2759"/>
<sequence>MAMPTTVRQSTMVRPAREMPDGFFDAEKMRRALAKALMPFYLMAGRLARGEDGRVEIDCNGEGVLFVEADAPDAAVDDYGDFAPTMELKRLIPAVDYTDDILAFPLLVLQCATKLHKLITATNVGPGESIRLQAVECRATNVIATCRSSNLLRPVPSPPISSGIVNPDWTRRTSI</sequence>
<dbReference type="GO" id="GO:0016747">
    <property type="term" value="F:acyltransferase activity, transferring groups other than amino-acyl groups"/>
    <property type="evidence" value="ECO:0007669"/>
    <property type="project" value="TreeGrafter"/>
</dbReference>
<dbReference type="Pfam" id="PF02458">
    <property type="entry name" value="Transferase"/>
    <property type="match status" value="1"/>
</dbReference>
<evidence type="ECO:0000256" key="1">
    <source>
        <dbReference type="ARBA" id="ARBA00009861"/>
    </source>
</evidence>
<evidence type="ECO:0000256" key="3">
    <source>
        <dbReference type="ARBA" id="ARBA00023315"/>
    </source>
</evidence>
<dbReference type="InterPro" id="IPR050317">
    <property type="entry name" value="Plant_Fungal_Acyltransferase"/>
</dbReference>
<organism evidence="4 5">
    <name type="scientific">Eragrostis curvula</name>
    <name type="common">weeping love grass</name>
    <dbReference type="NCBI Taxonomy" id="38414"/>
    <lineage>
        <taxon>Eukaryota</taxon>
        <taxon>Viridiplantae</taxon>
        <taxon>Streptophyta</taxon>
        <taxon>Embryophyta</taxon>
        <taxon>Tracheophyta</taxon>
        <taxon>Spermatophyta</taxon>
        <taxon>Magnoliopsida</taxon>
        <taxon>Liliopsida</taxon>
        <taxon>Poales</taxon>
        <taxon>Poaceae</taxon>
        <taxon>PACMAD clade</taxon>
        <taxon>Chloridoideae</taxon>
        <taxon>Eragrostideae</taxon>
        <taxon>Eragrostidinae</taxon>
        <taxon>Eragrostis</taxon>
    </lineage>
</organism>
<evidence type="ECO:0000256" key="2">
    <source>
        <dbReference type="ARBA" id="ARBA00022679"/>
    </source>
</evidence>
<name>A0A5J9VTV4_9POAL</name>
<dbReference type="Gene3D" id="3.30.559.10">
    <property type="entry name" value="Chloramphenicol acetyltransferase-like domain"/>
    <property type="match status" value="1"/>
</dbReference>